<evidence type="ECO:0000313" key="2">
    <source>
        <dbReference type="Proteomes" id="UP001165960"/>
    </source>
</evidence>
<reference evidence="1" key="1">
    <citation type="submission" date="2022-04" db="EMBL/GenBank/DDBJ databases">
        <title>Genome of the entomopathogenic fungus Entomophthora muscae.</title>
        <authorList>
            <person name="Elya C."/>
            <person name="Lovett B.R."/>
            <person name="Lee E."/>
            <person name="Macias A.M."/>
            <person name="Hajek A.E."/>
            <person name="De Bivort B.L."/>
            <person name="Kasson M.T."/>
            <person name="De Fine Licht H.H."/>
            <person name="Stajich J.E."/>
        </authorList>
    </citation>
    <scope>NUCLEOTIDE SEQUENCE</scope>
    <source>
        <strain evidence="1">Berkeley</strain>
    </source>
</reference>
<evidence type="ECO:0000313" key="1">
    <source>
        <dbReference type="EMBL" id="KAJ9061254.1"/>
    </source>
</evidence>
<dbReference type="EMBL" id="QTSX02005082">
    <property type="protein sequence ID" value="KAJ9061254.1"/>
    <property type="molecule type" value="Genomic_DNA"/>
</dbReference>
<proteinExistence type="predicted"/>
<sequence>MAPFSKLFARSAIIGSNITNTVSEDGGTVTNDNQHGFQHLKGSATPLPRLYTGSTIIGDDISNTVSTGDATITNNNQHSYKNPNVNAGTTDNDDLNQYFDDVTAPFSNLFARSTIIGDDISNTVSTGDVTITKDNQHSYKKHNANVDTTDNQPLSKHPKAEKCQSQYQKK</sequence>
<organism evidence="1 2">
    <name type="scientific">Entomophthora muscae</name>
    <dbReference type="NCBI Taxonomy" id="34485"/>
    <lineage>
        <taxon>Eukaryota</taxon>
        <taxon>Fungi</taxon>
        <taxon>Fungi incertae sedis</taxon>
        <taxon>Zoopagomycota</taxon>
        <taxon>Entomophthoromycotina</taxon>
        <taxon>Entomophthoromycetes</taxon>
        <taxon>Entomophthorales</taxon>
        <taxon>Entomophthoraceae</taxon>
        <taxon>Entomophthora</taxon>
    </lineage>
</organism>
<dbReference type="Proteomes" id="UP001165960">
    <property type="component" value="Unassembled WGS sequence"/>
</dbReference>
<keyword evidence="2" id="KW-1185">Reference proteome</keyword>
<protein>
    <submittedName>
        <fullName evidence="1">Uncharacterized protein</fullName>
    </submittedName>
</protein>
<comment type="caution">
    <text evidence="1">The sequence shown here is derived from an EMBL/GenBank/DDBJ whole genome shotgun (WGS) entry which is preliminary data.</text>
</comment>
<accession>A0ACC2SFS0</accession>
<name>A0ACC2SFS0_9FUNG</name>
<gene>
    <name evidence="1" type="ORF">DSO57_1022310</name>
</gene>